<evidence type="ECO:0000256" key="14">
    <source>
        <dbReference type="HAMAP-Rule" id="MF_01006"/>
    </source>
</evidence>
<feature type="transmembrane region" description="Helical" evidence="14">
    <location>
        <begin position="235"/>
        <end position="254"/>
    </location>
</feature>
<evidence type="ECO:0000256" key="7">
    <source>
        <dbReference type="ARBA" id="ARBA00022801"/>
    </source>
</evidence>
<dbReference type="PANTHER" id="PTHR30622">
    <property type="entry name" value="UNDECAPRENYL-DIPHOSPHATASE"/>
    <property type="match status" value="1"/>
</dbReference>
<feature type="transmembrane region" description="Helical" evidence="14">
    <location>
        <begin position="170"/>
        <end position="188"/>
    </location>
</feature>
<evidence type="ECO:0000256" key="1">
    <source>
        <dbReference type="ARBA" id="ARBA00004651"/>
    </source>
</evidence>
<dbReference type="GO" id="GO:0008360">
    <property type="term" value="P:regulation of cell shape"/>
    <property type="evidence" value="ECO:0007669"/>
    <property type="project" value="UniProtKB-KW"/>
</dbReference>
<evidence type="ECO:0000256" key="4">
    <source>
        <dbReference type="ARBA" id="ARBA00021581"/>
    </source>
</evidence>
<evidence type="ECO:0000256" key="5">
    <source>
        <dbReference type="ARBA" id="ARBA00022475"/>
    </source>
</evidence>
<dbReference type="HAMAP" id="MF_01006">
    <property type="entry name" value="Undec_diphosphatase"/>
    <property type="match status" value="1"/>
</dbReference>
<dbReference type="PANTHER" id="PTHR30622:SF2">
    <property type="entry name" value="UNDECAPRENYL-DIPHOSPHATASE"/>
    <property type="match status" value="1"/>
</dbReference>
<evidence type="ECO:0000256" key="3">
    <source>
        <dbReference type="ARBA" id="ARBA00012374"/>
    </source>
</evidence>
<sequence length="255" mass="27008">MSLWEIILLGIVQGISEFLPISSDGHLVVIEALLGHKTENLSLNIALHFGTLLSILLVYRKDIIPVLKQPKLVAAIVVATLPVVIAGALLGDMFEAASNSPLIAGFGLLYTAGLLFMTPGIDNGTREMKDIRLRDALVIGLLQAVAPLPGVSRSGSTIVGALLMGIRRDAAANFSFYIAVPAIAGAVLKEMLFDDPILTVSMAYISIGAGVAFAVGVVALYGLLRIVSARKLIWFAWYVLALAIATIFGSLNGWL</sequence>
<dbReference type="EC" id="3.6.1.27" evidence="3 14"/>
<comment type="subcellular location">
    <subcellularLocation>
        <location evidence="1 14">Cell membrane</location>
        <topology evidence="1 14">Multi-pass membrane protein</topology>
    </subcellularLocation>
</comment>
<comment type="miscellaneous">
    <text evidence="14">Bacitracin is thought to be involved in the inhibition of peptidoglycan synthesis by sequestering undecaprenyl diphosphate, thereby reducing the pool of lipid carrier available.</text>
</comment>
<dbReference type="GO" id="GO:0005886">
    <property type="term" value="C:plasma membrane"/>
    <property type="evidence" value="ECO:0007669"/>
    <property type="project" value="UniProtKB-SubCell"/>
</dbReference>
<evidence type="ECO:0000256" key="9">
    <source>
        <dbReference type="ARBA" id="ARBA00023136"/>
    </source>
</evidence>
<dbReference type="GO" id="GO:0050380">
    <property type="term" value="F:undecaprenyl-diphosphatase activity"/>
    <property type="evidence" value="ECO:0007669"/>
    <property type="project" value="UniProtKB-UniRule"/>
</dbReference>
<dbReference type="RefSeq" id="WP_092047734.1">
    <property type="nucleotide sequence ID" value="NZ_FOQD01000002.1"/>
</dbReference>
<dbReference type="Proteomes" id="UP000199518">
    <property type="component" value="Unassembled WGS sequence"/>
</dbReference>
<evidence type="ECO:0000256" key="10">
    <source>
        <dbReference type="ARBA" id="ARBA00023251"/>
    </source>
</evidence>
<dbReference type="AlphaFoldDB" id="A0A1I3C061"/>
<evidence type="ECO:0000256" key="2">
    <source>
        <dbReference type="ARBA" id="ARBA00010621"/>
    </source>
</evidence>
<evidence type="ECO:0000256" key="13">
    <source>
        <dbReference type="ARBA" id="ARBA00047594"/>
    </source>
</evidence>
<comment type="catalytic activity">
    <reaction evidence="13 14">
        <text>di-trans,octa-cis-undecaprenyl diphosphate + H2O = di-trans,octa-cis-undecaprenyl phosphate + phosphate + H(+)</text>
        <dbReference type="Rhea" id="RHEA:28094"/>
        <dbReference type="ChEBI" id="CHEBI:15377"/>
        <dbReference type="ChEBI" id="CHEBI:15378"/>
        <dbReference type="ChEBI" id="CHEBI:43474"/>
        <dbReference type="ChEBI" id="CHEBI:58405"/>
        <dbReference type="ChEBI" id="CHEBI:60392"/>
        <dbReference type="EC" id="3.6.1.27"/>
    </reaction>
</comment>
<dbReference type="Pfam" id="PF02673">
    <property type="entry name" value="BacA"/>
    <property type="match status" value="1"/>
</dbReference>
<keyword evidence="9 14" id="KW-0472">Membrane</keyword>
<keyword evidence="10 14" id="KW-0046">Antibiotic resistance</keyword>
<dbReference type="EMBL" id="FOQD01000002">
    <property type="protein sequence ID" value="SFH67924.1"/>
    <property type="molecule type" value="Genomic_DNA"/>
</dbReference>
<keyword evidence="8 14" id="KW-1133">Transmembrane helix</keyword>
<feature type="transmembrane region" description="Helical" evidence="14">
    <location>
        <begin position="102"/>
        <end position="121"/>
    </location>
</feature>
<gene>
    <name evidence="14" type="primary">uppP</name>
    <name evidence="15" type="ORF">SAMN05421753_10226</name>
</gene>
<proteinExistence type="inferred from homology"/>
<evidence type="ECO:0000256" key="12">
    <source>
        <dbReference type="ARBA" id="ARBA00032932"/>
    </source>
</evidence>
<comment type="function">
    <text evidence="14">Catalyzes the dephosphorylation of undecaprenyl diphosphate (UPP). Confers resistance to bacitracin.</text>
</comment>
<keyword evidence="7 14" id="KW-0378">Hydrolase</keyword>
<keyword evidence="14" id="KW-0573">Peptidoglycan synthesis</keyword>
<keyword evidence="5 14" id="KW-1003">Cell membrane</keyword>
<dbReference type="InterPro" id="IPR003824">
    <property type="entry name" value="UppP"/>
</dbReference>
<name>A0A1I3C061_9PLAN</name>
<accession>A0A1I3C061</accession>
<evidence type="ECO:0000313" key="15">
    <source>
        <dbReference type="EMBL" id="SFH67924.1"/>
    </source>
</evidence>
<dbReference type="GO" id="GO:0071555">
    <property type="term" value="P:cell wall organization"/>
    <property type="evidence" value="ECO:0007669"/>
    <property type="project" value="UniProtKB-KW"/>
</dbReference>
<organism evidence="15 16">
    <name type="scientific">Planctomicrobium piriforme</name>
    <dbReference type="NCBI Taxonomy" id="1576369"/>
    <lineage>
        <taxon>Bacteria</taxon>
        <taxon>Pseudomonadati</taxon>
        <taxon>Planctomycetota</taxon>
        <taxon>Planctomycetia</taxon>
        <taxon>Planctomycetales</taxon>
        <taxon>Planctomycetaceae</taxon>
        <taxon>Planctomicrobium</taxon>
    </lineage>
</organism>
<keyword evidence="16" id="KW-1185">Reference proteome</keyword>
<dbReference type="STRING" id="1576369.SAMN05421753_10226"/>
<feature type="transmembrane region" description="Helical" evidence="14">
    <location>
        <begin position="41"/>
        <end position="60"/>
    </location>
</feature>
<keyword evidence="6 14" id="KW-0812">Transmembrane</keyword>
<evidence type="ECO:0000313" key="16">
    <source>
        <dbReference type="Proteomes" id="UP000199518"/>
    </source>
</evidence>
<evidence type="ECO:0000256" key="6">
    <source>
        <dbReference type="ARBA" id="ARBA00022692"/>
    </source>
</evidence>
<dbReference type="GO" id="GO:0046677">
    <property type="term" value="P:response to antibiotic"/>
    <property type="evidence" value="ECO:0007669"/>
    <property type="project" value="UniProtKB-UniRule"/>
</dbReference>
<evidence type="ECO:0000256" key="8">
    <source>
        <dbReference type="ARBA" id="ARBA00022989"/>
    </source>
</evidence>
<dbReference type="OrthoDB" id="9808289at2"/>
<feature type="transmembrane region" description="Helical" evidence="14">
    <location>
        <begin position="200"/>
        <end position="223"/>
    </location>
</feature>
<protein>
    <recommendedName>
        <fullName evidence="4 14">Undecaprenyl-diphosphatase</fullName>
        <ecNumber evidence="3 14">3.6.1.27</ecNumber>
    </recommendedName>
    <alternativeName>
        <fullName evidence="12 14">Bacitracin resistance protein</fullName>
    </alternativeName>
    <alternativeName>
        <fullName evidence="11 14">Undecaprenyl pyrophosphate phosphatase</fullName>
    </alternativeName>
</protein>
<dbReference type="GO" id="GO:0009252">
    <property type="term" value="P:peptidoglycan biosynthetic process"/>
    <property type="evidence" value="ECO:0007669"/>
    <property type="project" value="UniProtKB-KW"/>
</dbReference>
<reference evidence="16" key="1">
    <citation type="submission" date="2016-10" db="EMBL/GenBank/DDBJ databases">
        <authorList>
            <person name="Varghese N."/>
            <person name="Submissions S."/>
        </authorList>
    </citation>
    <scope>NUCLEOTIDE SEQUENCE [LARGE SCALE GENOMIC DNA]</scope>
    <source>
        <strain evidence="16">DSM 26348</strain>
    </source>
</reference>
<keyword evidence="14" id="KW-0961">Cell wall biogenesis/degradation</keyword>
<keyword evidence="14" id="KW-0133">Cell shape</keyword>
<comment type="similarity">
    <text evidence="2 14">Belongs to the UppP family.</text>
</comment>
<evidence type="ECO:0000256" key="11">
    <source>
        <dbReference type="ARBA" id="ARBA00032707"/>
    </source>
</evidence>
<feature type="transmembrane region" description="Helical" evidence="14">
    <location>
        <begin position="72"/>
        <end position="90"/>
    </location>
</feature>